<protein>
    <submittedName>
        <fullName evidence="2">Uncharacterized protein</fullName>
    </submittedName>
</protein>
<proteinExistence type="predicted"/>
<sequence length="61" mass="7229">MTKKDEMIKAIVMEECKKGGISMYLKVLALCIIYLIKIEIREKWFLIVIIMCLLSYIFLIK</sequence>
<evidence type="ECO:0000313" key="2">
    <source>
        <dbReference type="EMBL" id="DAD87224.1"/>
    </source>
</evidence>
<name>A0A8S5MYE0_9CAUD</name>
<dbReference type="EMBL" id="BK015017">
    <property type="protein sequence ID" value="DAD87224.1"/>
    <property type="molecule type" value="Genomic_DNA"/>
</dbReference>
<feature type="transmembrane region" description="Helical" evidence="1">
    <location>
        <begin position="44"/>
        <end position="60"/>
    </location>
</feature>
<feature type="transmembrane region" description="Helical" evidence="1">
    <location>
        <begin position="21"/>
        <end position="38"/>
    </location>
</feature>
<organism evidence="2">
    <name type="scientific">Siphoviridae sp. ctuUw41</name>
    <dbReference type="NCBI Taxonomy" id="2826503"/>
    <lineage>
        <taxon>Viruses</taxon>
        <taxon>Duplodnaviria</taxon>
        <taxon>Heunggongvirae</taxon>
        <taxon>Uroviricota</taxon>
        <taxon>Caudoviricetes</taxon>
    </lineage>
</organism>
<keyword evidence="1" id="KW-0812">Transmembrane</keyword>
<keyword evidence="1" id="KW-1133">Transmembrane helix</keyword>
<evidence type="ECO:0000256" key="1">
    <source>
        <dbReference type="SAM" id="Phobius"/>
    </source>
</evidence>
<keyword evidence="1" id="KW-0472">Membrane</keyword>
<accession>A0A8S5MYE0</accession>
<reference evidence="2" key="1">
    <citation type="journal article" date="2021" name="Proc. Natl. Acad. Sci. U.S.A.">
        <title>A Catalog of Tens of Thousands of Viruses from Human Metagenomes Reveals Hidden Associations with Chronic Diseases.</title>
        <authorList>
            <person name="Tisza M.J."/>
            <person name="Buck C.B."/>
        </authorList>
    </citation>
    <scope>NUCLEOTIDE SEQUENCE</scope>
    <source>
        <strain evidence="2">CtuUw41</strain>
    </source>
</reference>